<accession>A0A0S2LNX5</accession>
<reference evidence="1" key="1">
    <citation type="journal article" date="2015" name="BMC Evol. Biol.">
        <title>Chloroplast phylogenomic analysis of chlorophyte green algae identifies a novel lineage sister to the Sphaeropleales (Chlorophyceae).</title>
        <authorList>
            <person name="Lemieux C."/>
            <person name="Vincent A.T."/>
            <person name="Labarre A."/>
            <person name="Otis C."/>
            <person name="Turmel M."/>
        </authorList>
    </citation>
    <scope>NUCLEOTIDE SEQUENCE</scope>
</reference>
<keyword evidence="1" id="KW-0540">Nuclease</keyword>
<sequence>MRGLENGTHDNSRLLKAWKTYSTQFRFLILKWGPEWNDPVVRKEEEQALIEKYRNESFNAVQGTSSPRGIIKPLMVDGTRYASSRAAARATGRSRTSLLRDARNPLKSQVYVLEGFT</sequence>
<dbReference type="Gene3D" id="3.40.1440.10">
    <property type="entry name" value="GIY-YIG endonuclease"/>
    <property type="match status" value="1"/>
</dbReference>
<dbReference type="RefSeq" id="YP_009184950.1">
    <property type="nucleotide sequence ID" value="NC_028583.1"/>
</dbReference>
<name>A0A0S2LNX5_9CHLO</name>
<protein>
    <submittedName>
        <fullName evidence="1">Truncated GIY-YIG homing endonuclease</fullName>
    </submittedName>
</protein>
<gene>
    <name evidence="1" type="primary">orf117</name>
</gene>
<dbReference type="AlphaFoldDB" id="A0A0S2LNX5"/>
<dbReference type="InterPro" id="IPR035901">
    <property type="entry name" value="GIY-YIG_endonuc_sf"/>
</dbReference>
<dbReference type="GeneID" id="26378801"/>
<keyword evidence="1" id="KW-0150">Chloroplast</keyword>
<keyword evidence="1" id="KW-0378">Hydrolase</keyword>
<organism evidence="1">
    <name type="scientific">Hafniomonas laevis</name>
    <dbReference type="NCBI Taxonomy" id="436124"/>
    <lineage>
        <taxon>Eukaryota</taxon>
        <taxon>Viridiplantae</taxon>
        <taxon>Chlorophyta</taxon>
        <taxon>core chlorophytes</taxon>
        <taxon>Chlorophyceae</taxon>
        <taxon>CS clade</taxon>
        <taxon>Chlamydomonadales</taxon>
        <taxon>Dunaliellaceae</taxon>
        <taxon>Hafniomonas</taxon>
    </lineage>
</organism>
<dbReference type="GO" id="GO:0004519">
    <property type="term" value="F:endonuclease activity"/>
    <property type="evidence" value="ECO:0007669"/>
    <property type="project" value="UniProtKB-KW"/>
</dbReference>
<evidence type="ECO:0000313" key="1">
    <source>
        <dbReference type="EMBL" id="ALO63099.1"/>
    </source>
</evidence>
<dbReference type="EMBL" id="KT625415">
    <property type="protein sequence ID" value="ALO63099.1"/>
    <property type="molecule type" value="Genomic_DNA"/>
</dbReference>
<geneLocation type="chloroplast" evidence="1"/>
<keyword evidence="1" id="KW-0255">Endonuclease</keyword>
<proteinExistence type="predicted"/>
<keyword evidence="1" id="KW-0934">Plastid</keyword>